<gene>
    <name evidence="2" type="ORF">JW613_12510</name>
</gene>
<feature type="signal peptide" evidence="1">
    <location>
        <begin position="1"/>
        <end position="20"/>
    </location>
</feature>
<evidence type="ECO:0000313" key="3">
    <source>
        <dbReference type="Proteomes" id="UP000721954"/>
    </source>
</evidence>
<organism evidence="2 3">
    <name type="scientific">Streptomyces smyrnaeus</name>
    <dbReference type="NCBI Taxonomy" id="1387713"/>
    <lineage>
        <taxon>Bacteria</taxon>
        <taxon>Bacillati</taxon>
        <taxon>Actinomycetota</taxon>
        <taxon>Actinomycetes</taxon>
        <taxon>Kitasatosporales</taxon>
        <taxon>Streptomycetaceae</taxon>
        <taxon>Streptomyces</taxon>
    </lineage>
</organism>
<proteinExistence type="predicted"/>
<dbReference type="EMBL" id="JAFFZM010000006">
    <property type="protein sequence ID" value="MBO8199123.1"/>
    <property type="molecule type" value="Genomic_DNA"/>
</dbReference>
<accession>A0ABS3XUP4</accession>
<comment type="caution">
    <text evidence="2">The sequence shown here is derived from an EMBL/GenBank/DDBJ whole genome shotgun (WGS) entry which is preliminary data.</text>
</comment>
<name>A0ABS3XUP4_9ACTN</name>
<reference evidence="2 3" key="1">
    <citation type="submission" date="2021-02" db="EMBL/GenBank/DDBJ databases">
        <title>Streptomyces spirodelae sp. nov., isolated from duckweed.</title>
        <authorList>
            <person name="Saimee Y."/>
            <person name="Duangmal K."/>
        </authorList>
    </citation>
    <scope>NUCLEOTIDE SEQUENCE [LARGE SCALE GENOMIC DNA]</scope>
    <source>
        <strain evidence="2 3">DSM 42105</strain>
    </source>
</reference>
<evidence type="ECO:0000256" key="1">
    <source>
        <dbReference type="SAM" id="SignalP"/>
    </source>
</evidence>
<dbReference type="RefSeq" id="WP_209210863.1">
    <property type="nucleotide sequence ID" value="NZ_JAFFZM010000006.1"/>
</dbReference>
<keyword evidence="3" id="KW-1185">Reference proteome</keyword>
<protein>
    <submittedName>
        <fullName evidence="2">Uncharacterized protein</fullName>
    </submittedName>
</protein>
<feature type="chain" id="PRO_5046621558" evidence="1">
    <location>
        <begin position="21"/>
        <end position="56"/>
    </location>
</feature>
<dbReference type="Proteomes" id="UP000721954">
    <property type="component" value="Unassembled WGS sequence"/>
</dbReference>
<keyword evidence="1" id="KW-0732">Signal</keyword>
<sequence length="56" mass="5514">MAAPGVVAATATAAVTPAAAAATAAELPLPLRRHLTRSGIRWRHGGQAAAALWGGT</sequence>
<dbReference type="GeneID" id="96259435"/>
<evidence type="ECO:0000313" key="2">
    <source>
        <dbReference type="EMBL" id="MBO8199123.1"/>
    </source>
</evidence>